<evidence type="ECO:0000313" key="7">
    <source>
        <dbReference type="EMBL" id="CAG9768094.1"/>
    </source>
</evidence>
<evidence type="ECO:0000256" key="1">
    <source>
        <dbReference type="ARBA" id="ARBA00004141"/>
    </source>
</evidence>
<evidence type="ECO:0000256" key="5">
    <source>
        <dbReference type="ARBA" id="ARBA00023136"/>
    </source>
</evidence>
<dbReference type="InterPro" id="IPR037185">
    <property type="entry name" value="EmrE-like"/>
</dbReference>
<reference evidence="7" key="1">
    <citation type="submission" date="2022-01" db="EMBL/GenBank/DDBJ databases">
        <authorList>
            <person name="King R."/>
        </authorList>
    </citation>
    <scope>NUCLEOTIDE SEQUENCE</scope>
</reference>
<dbReference type="SUPFAM" id="SSF103481">
    <property type="entry name" value="Multidrug resistance efflux transporter EmrE"/>
    <property type="match status" value="1"/>
</dbReference>
<dbReference type="Proteomes" id="UP001152799">
    <property type="component" value="Chromosome 4"/>
</dbReference>
<dbReference type="Pfam" id="PF10639">
    <property type="entry name" value="TMEM234"/>
    <property type="match status" value="1"/>
</dbReference>
<gene>
    <name evidence="7" type="ORF">CEUTPL_LOCUS8642</name>
</gene>
<dbReference type="PANTHER" id="PTHR28668">
    <property type="entry name" value="TRANSMEMBRANE PROTEIN 234"/>
    <property type="match status" value="1"/>
</dbReference>
<evidence type="ECO:0008006" key="9">
    <source>
        <dbReference type="Google" id="ProtNLM"/>
    </source>
</evidence>
<feature type="transmembrane region" description="Helical" evidence="6">
    <location>
        <begin position="105"/>
        <end position="124"/>
    </location>
</feature>
<dbReference type="OrthoDB" id="43458at2759"/>
<organism evidence="7 8">
    <name type="scientific">Ceutorhynchus assimilis</name>
    <name type="common">cabbage seed weevil</name>
    <dbReference type="NCBI Taxonomy" id="467358"/>
    <lineage>
        <taxon>Eukaryota</taxon>
        <taxon>Metazoa</taxon>
        <taxon>Ecdysozoa</taxon>
        <taxon>Arthropoda</taxon>
        <taxon>Hexapoda</taxon>
        <taxon>Insecta</taxon>
        <taxon>Pterygota</taxon>
        <taxon>Neoptera</taxon>
        <taxon>Endopterygota</taxon>
        <taxon>Coleoptera</taxon>
        <taxon>Polyphaga</taxon>
        <taxon>Cucujiformia</taxon>
        <taxon>Curculionidae</taxon>
        <taxon>Ceutorhynchinae</taxon>
        <taxon>Ceutorhynchus</taxon>
    </lineage>
</organism>
<proteinExistence type="inferred from homology"/>
<feature type="transmembrane region" description="Helical" evidence="6">
    <location>
        <begin position="52"/>
        <end position="70"/>
    </location>
</feature>
<protein>
    <recommendedName>
        <fullName evidence="9">Transmembrane protein 234</fullName>
    </recommendedName>
</protein>
<keyword evidence="8" id="KW-1185">Reference proteome</keyword>
<evidence type="ECO:0000256" key="6">
    <source>
        <dbReference type="SAM" id="Phobius"/>
    </source>
</evidence>
<evidence type="ECO:0000256" key="3">
    <source>
        <dbReference type="ARBA" id="ARBA00022692"/>
    </source>
</evidence>
<evidence type="ECO:0000313" key="8">
    <source>
        <dbReference type="Proteomes" id="UP001152799"/>
    </source>
</evidence>
<comment type="subcellular location">
    <subcellularLocation>
        <location evidence="1">Membrane</location>
        <topology evidence="1">Multi-pass membrane protein</topology>
    </subcellularLocation>
</comment>
<dbReference type="AlphaFoldDB" id="A0A9N9MQI7"/>
<sequence length="128" mass="14673">MFIEICSLICVSALWGLTNPIIKRNSKSITKIKADLWTKQLLLEMKYLITNFQYIIPMAINQLGSVLYFFTLQHVDLTLSVPLANSLTFIFTAIAGFYLEENLPSKRSLLGMILILFGTFLCCYDRHK</sequence>
<keyword evidence="3 6" id="KW-0812">Transmembrane</keyword>
<dbReference type="InterPro" id="IPR018908">
    <property type="entry name" value="TMEM234"/>
</dbReference>
<comment type="similarity">
    <text evidence="2">Belongs to the TMEM234 family.</text>
</comment>
<keyword evidence="4 6" id="KW-1133">Transmembrane helix</keyword>
<keyword evidence="5 6" id="KW-0472">Membrane</keyword>
<dbReference type="GO" id="GO:0016020">
    <property type="term" value="C:membrane"/>
    <property type="evidence" value="ECO:0007669"/>
    <property type="project" value="UniProtKB-SubCell"/>
</dbReference>
<dbReference type="PANTHER" id="PTHR28668:SF1">
    <property type="entry name" value="TRANSMEMBRANE PROTEIN 234"/>
    <property type="match status" value="1"/>
</dbReference>
<name>A0A9N9MQI7_9CUCU</name>
<feature type="transmembrane region" description="Helical" evidence="6">
    <location>
        <begin position="77"/>
        <end position="99"/>
    </location>
</feature>
<dbReference type="Gene3D" id="1.10.3730.20">
    <property type="match status" value="1"/>
</dbReference>
<evidence type="ECO:0000256" key="2">
    <source>
        <dbReference type="ARBA" id="ARBA00005977"/>
    </source>
</evidence>
<accession>A0A9N9MQI7</accession>
<dbReference type="EMBL" id="OU892280">
    <property type="protein sequence ID" value="CAG9768094.1"/>
    <property type="molecule type" value="Genomic_DNA"/>
</dbReference>
<evidence type="ECO:0000256" key="4">
    <source>
        <dbReference type="ARBA" id="ARBA00022989"/>
    </source>
</evidence>